<evidence type="ECO:0000313" key="11">
    <source>
        <dbReference type="EMBL" id="HIX37726.1"/>
    </source>
</evidence>
<organism evidence="11 12">
    <name type="scientific">Candidatus Blautia pullistercoris</name>
    <dbReference type="NCBI Taxonomy" id="2838499"/>
    <lineage>
        <taxon>Bacteria</taxon>
        <taxon>Bacillati</taxon>
        <taxon>Bacillota</taxon>
        <taxon>Clostridia</taxon>
        <taxon>Lachnospirales</taxon>
        <taxon>Lachnospiraceae</taxon>
        <taxon>Blautia</taxon>
    </lineage>
</organism>
<dbReference type="PANTHER" id="PTHR35011">
    <property type="entry name" value="2,3-DIKETO-L-GULONATE TRAP TRANSPORTER SMALL PERMEASE PROTEIN YIAM"/>
    <property type="match status" value="1"/>
</dbReference>
<evidence type="ECO:0000259" key="10">
    <source>
        <dbReference type="Pfam" id="PF04290"/>
    </source>
</evidence>
<dbReference type="InterPro" id="IPR055348">
    <property type="entry name" value="DctQ"/>
</dbReference>
<feature type="transmembrane region" description="Helical" evidence="9">
    <location>
        <begin position="90"/>
        <end position="112"/>
    </location>
</feature>
<feature type="domain" description="Tripartite ATP-independent periplasmic transporters DctQ component" evidence="10">
    <location>
        <begin position="27"/>
        <end position="157"/>
    </location>
</feature>
<sequence length="170" mass="18938">MEKLLTAIKKWMILILSRIATVLLSVMTLLVLYQVFTRYVLNNPAAFTEELVKYSLIWTGFIGAAYAFYTREHMALIVFRDKLSPQGRKILMICIDALILLFALFVITIGGIKLALSARSVYSALLGIPRSLVYAMAPISGVFIIVAQIINLYEDVTGKEIGKEETEGGN</sequence>
<proteinExistence type="inferred from homology"/>
<evidence type="ECO:0000256" key="5">
    <source>
        <dbReference type="ARBA" id="ARBA00022692"/>
    </source>
</evidence>
<comment type="subcellular location">
    <subcellularLocation>
        <location evidence="1">Cell inner membrane</location>
        <topology evidence="1">Multi-pass membrane protein</topology>
    </subcellularLocation>
</comment>
<reference evidence="11" key="2">
    <citation type="submission" date="2021-04" db="EMBL/GenBank/DDBJ databases">
        <authorList>
            <person name="Gilroy R."/>
        </authorList>
    </citation>
    <scope>NUCLEOTIDE SEQUENCE</scope>
    <source>
        <strain evidence="11">ChiHjej12B11-1927</strain>
    </source>
</reference>
<dbReference type="PANTHER" id="PTHR35011:SF2">
    <property type="entry name" value="2,3-DIKETO-L-GULONATE TRAP TRANSPORTER SMALL PERMEASE PROTEIN YIAM"/>
    <property type="match status" value="1"/>
</dbReference>
<dbReference type="AlphaFoldDB" id="A0A9D1VLP3"/>
<evidence type="ECO:0000256" key="7">
    <source>
        <dbReference type="ARBA" id="ARBA00023136"/>
    </source>
</evidence>
<comment type="similarity">
    <text evidence="8">Belongs to the TRAP transporter small permease family.</text>
</comment>
<name>A0A9D1VLP3_9FIRM</name>
<keyword evidence="3" id="KW-1003">Cell membrane</keyword>
<evidence type="ECO:0000256" key="8">
    <source>
        <dbReference type="ARBA" id="ARBA00038436"/>
    </source>
</evidence>
<evidence type="ECO:0000256" key="4">
    <source>
        <dbReference type="ARBA" id="ARBA00022519"/>
    </source>
</evidence>
<reference evidence="11" key="1">
    <citation type="journal article" date="2021" name="PeerJ">
        <title>Extensive microbial diversity within the chicken gut microbiome revealed by metagenomics and culture.</title>
        <authorList>
            <person name="Gilroy R."/>
            <person name="Ravi A."/>
            <person name="Getino M."/>
            <person name="Pursley I."/>
            <person name="Horton D.L."/>
            <person name="Alikhan N.F."/>
            <person name="Baker D."/>
            <person name="Gharbi K."/>
            <person name="Hall N."/>
            <person name="Watson M."/>
            <person name="Adriaenssens E.M."/>
            <person name="Foster-Nyarko E."/>
            <person name="Jarju S."/>
            <person name="Secka A."/>
            <person name="Antonio M."/>
            <person name="Oren A."/>
            <person name="Chaudhuri R.R."/>
            <person name="La Ragione R."/>
            <person name="Hildebrand F."/>
            <person name="Pallen M.J."/>
        </authorList>
    </citation>
    <scope>NUCLEOTIDE SEQUENCE</scope>
    <source>
        <strain evidence="11">ChiHjej12B11-1927</strain>
    </source>
</reference>
<gene>
    <name evidence="11" type="ORF">H9738_07655</name>
</gene>
<keyword evidence="6 9" id="KW-1133">Transmembrane helix</keyword>
<protein>
    <submittedName>
        <fullName evidence="11">TRAP transporter small permease</fullName>
    </submittedName>
</protein>
<evidence type="ECO:0000256" key="9">
    <source>
        <dbReference type="SAM" id="Phobius"/>
    </source>
</evidence>
<dbReference type="Pfam" id="PF04290">
    <property type="entry name" value="DctQ"/>
    <property type="match status" value="1"/>
</dbReference>
<dbReference type="Proteomes" id="UP000824230">
    <property type="component" value="Unassembled WGS sequence"/>
</dbReference>
<feature type="transmembrane region" description="Helical" evidence="9">
    <location>
        <begin position="132"/>
        <end position="153"/>
    </location>
</feature>
<dbReference type="GO" id="GO:0022857">
    <property type="term" value="F:transmembrane transporter activity"/>
    <property type="evidence" value="ECO:0007669"/>
    <property type="project" value="TreeGrafter"/>
</dbReference>
<dbReference type="GO" id="GO:0005886">
    <property type="term" value="C:plasma membrane"/>
    <property type="evidence" value="ECO:0007669"/>
    <property type="project" value="UniProtKB-SubCell"/>
</dbReference>
<dbReference type="GO" id="GO:0015740">
    <property type="term" value="P:C4-dicarboxylate transport"/>
    <property type="evidence" value="ECO:0007669"/>
    <property type="project" value="TreeGrafter"/>
</dbReference>
<evidence type="ECO:0000256" key="6">
    <source>
        <dbReference type="ARBA" id="ARBA00022989"/>
    </source>
</evidence>
<dbReference type="InterPro" id="IPR007387">
    <property type="entry name" value="TRAP_DctQ"/>
</dbReference>
<keyword evidence="2" id="KW-0813">Transport</keyword>
<evidence type="ECO:0000256" key="3">
    <source>
        <dbReference type="ARBA" id="ARBA00022475"/>
    </source>
</evidence>
<feature type="transmembrane region" description="Helical" evidence="9">
    <location>
        <begin position="51"/>
        <end position="69"/>
    </location>
</feature>
<evidence type="ECO:0000313" key="12">
    <source>
        <dbReference type="Proteomes" id="UP000824230"/>
    </source>
</evidence>
<keyword evidence="4" id="KW-0997">Cell inner membrane</keyword>
<comment type="caution">
    <text evidence="11">The sequence shown here is derived from an EMBL/GenBank/DDBJ whole genome shotgun (WGS) entry which is preliminary data.</text>
</comment>
<evidence type="ECO:0000256" key="2">
    <source>
        <dbReference type="ARBA" id="ARBA00022448"/>
    </source>
</evidence>
<evidence type="ECO:0000256" key="1">
    <source>
        <dbReference type="ARBA" id="ARBA00004429"/>
    </source>
</evidence>
<accession>A0A9D1VLP3</accession>
<keyword evidence="5 9" id="KW-0812">Transmembrane</keyword>
<feature type="transmembrane region" description="Helical" evidence="9">
    <location>
        <begin position="12"/>
        <end position="36"/>
    </location>
</feature>
<keyword evidence="7 9" id="KW-0472">Membrane</keyword>
<dbReference type="EMBL" id="DXFG01000151">
    <property type="protein sequence ID" value="HIX37726.1"/>
    <property type="molecule type" value="Genomic_DNA"/>
</dbReference>